<evidence type="ECO:0000259" key="3">
    <source>
        <dbReference type="Pfam" id="PF20994"/>
    </source>
</evidence>
<sequence length="459" mass="51522">MFTRAGINVPDKYQERALARRRGAGSHQTQARNFQITVSKDSNSVDSHAIHENQSSYEDFQPISTKSNSHINSNNDRNVENGKNNKSLFLRVSDTSSHSPIIEDILKSSNFPVTRSDSKAAGTQKNYQLSYSRRDLTVITPRNCMSSNTSTPTKVSTYTPTSSSKHAYKSAGHKRVIASNSSEDGHIAHSGGKSSGGKDNRRSRGKVTKPRGRGNGASTKKGRTKSKATENRNGRVKIECHKIKRAVVKGEQGDTIQESSYVALNEVDVIADEIRKSIEEYLNDIDSDRLRRDISLYEKEVELRLIEQTDLSDDRVELKNRLRKAKLRKAVLRKELLALQKEREQVRTELSKLRAEYEAEEKARKKLEQVHNFLTELELLRESVAAEQKNALDLESLHEKDGFEALLSTITSHCSSLSLSLVPSALNRHAEGNLAVLKRFNNFLEACDKVIREGAAMEM</sequence>
<dbReference type="EMBL" id="CAJVPI010000645">
    <property type="protein sequence ID" value="CAG8559086.1"/>
    <property type="molecule type" value="Genomic_DNA"/>
</dbReference>
<gene>
    <name evidence="4" type="ORF">PBRASI_LOCUS5493</name>
</gene>
<protein>
    <submittedName>
        <fullName evidence="4">7174_t:CDS:1</fullName>
    </submittedName>
</protein>
<feature type="domain" description="Inner kinetochore subunit AME1" evidence="3">
    <location>
        <begin position="262"/>
        <end position="445"/>
    </location>
</feature>
<feature type="compositionally biased region" description="Basic residues" evidence="2">
    <location>
        <begin position="166"/>
        <end position="176"/>
    </location>
</feature>
<dbReference type="Proteomes" id="UP000789739">
    <property type="component" value="Unassembled WGS sequence"/>
</dbReference>
<feature type="coiled-coil region" evidence="1">
    <location>
        <begin position="308"/>
        <end position="377"/>
    </location>
</feature>
<feature type="compositionally biased region" description="Polar residues" evidence="2">
    <location>
        <begin position="143"/>
        <end position="165"/>
    </location>
</feature>
<evidence type="ECO:0000256" key="2">
    <source>
        <dbReference type="SAM" id="MobiDB-lite"/>
    </source>
</evidence>
<dbReference type="InterPro" id="IPR048743">
    <property type="entry name" value="AME1"/>
</dbReference>
<organism evidence="4 5">
    <name type="scientific">Paraglomus brasilianum</name>
    <dbReference type="NCBI Taxonomy" id="144538"/>
    <lineage>
        <taxon>Eukaryota</taxon>
        <taxon>Fungi</taxon>
        <taxon>Fungi incertae sedis</taxon>
        <taxon>Mucoromycota</taxon>
        <taxon>Glomeromycotina</taxon>
        <taxon>Glomeromycetes</taxon>
        <taxon>Paraglomerales</taxon>
        <taxon>Paraglomeraceae</taxon>
        <taxon>Paraglomus</taxon>
    </lineage>
</organism>
<proteinExistence type="predicted"/>
<dbReference type="GO" id="GO:0005634">
    <property type="term" value="C:nucleus"/>
    <property type="evidence" value="ECO:0007669"/>
    <property type="project" value="TreeGrafter"/>
</dbReference>
<evidence type="ECO:0000256" key="1">
    <source>
        <dbReference type="SAM" id="Coils"/>
    </source>
</evidence>
<evidence type="ECO:0000313" key="5">
    <source>
        <dbReference type="Proteomes" id="UP000789739"/>
    </source>
</evidence>
<evidence type="ECO:0000313" key="4">
    <source>
        <dbReference type="EMBL" id="CAG8559086.1"/>
    </source>
</evidence>
<keyword evidence="5" id="KW-1185">Reference proteome</keyword>
<dbReference type="Pfam" id="PF20994">
    <property type="entry name" value="CENPU"/>
    <property type="match status" value="1"/>
</dbReference>
<dbReference type="PANTHER" id="PTHR32222:SF1">
    <property type="entry name" value="CENTROMERE PROTEIN U"/>
    <property type="match status" value="1"/>
</dbReference>
<name>A0A9N9BBH9_9GLOM</name>
<accession>A0A9N9BBH9</accession>
<dbReference type="AlphaFoldDB" id="A0A9N9BBH9"/>
<dbReference type="OrthoDB" id="2396748at2759"/>
<comment type="caution">
    <text evidence="4">The sequence shown here is derived from an EMBL/GenBank/DDBJ whole genome shotgun (WGS) entry which is preliminary data.</text>
</comment>
<feature type="region of interest" description="Disordered" evidence="2">
    <location>
        <begin position="54"/>
        <end position="84"/>
    </location>
</feature>
<feature type="compositionally biased region" description="Basic residues" evidence="2">
    <location>
        <begin position="203"/>
        <end position="212"/>
    </location>
</feature>
<reference evidence="4" key="1">
    <citation type="submission" date="2021-06" db="EMBL/GenBank/DDBJ databases">
        <authorList>
            <person name="Kallberg Y."/>
            <person name="Tangrot J."/>
            <person name="Rosling A."/>
        </authorList>
    </citation>
    <scope>NUCLEOTIDE SEQUENCE</scope>
    <source>
        <strain evidence="4">BR232B</strain>
    </source>
</reference>
<dbReference type="PANTHER" id="PTHR32222">
    <property type="entry name" value="CENTROMERE PROTEIN U"/>
    <property type="match status" value="1"/>
</dbReference>
<feature type="region of interest" description="Disordered" evidence="2">
    <location>
        <begin position="141"/>
        <end position="233"/>
    </location>
</feature>
<keyword evidence="1" id="KW-0175">Coiled coil</keyword>